<accession>A0ABU1NRA3</accession>
<name>A0ABU1NRA3_9BACL</name>
<evidence type="ECO:0000313" key="5">
    <source>
        <dbReference type="EMBL" id="MDR6550020.1"/>
    </source>
</evidence>
<evidence type="ECO:0000313" key="6">
    <source>
        <dbReference type="Proteomes" id="UP001267290"/>
    </source>
</evidence>
<protein>
    <submittedName>
        <fullName evidence="5">DNA invertase Pin-like site-specific DNA recombinase</fullName>
    </submittedName>
</protein>
<evidence type="ECO:0000259" key="3">
    <source>
        <dbReference type="PROSITE" id="PS51736"/>
    </source>
</evidence>
<dbReference type="PROSITE" id="PS51736">
    <property type="entry name" value="RECOMBINASES_3"/>
    <property type="match status" value="1"/>
</dbReference>
<reference evidence="5 6" key="1">
    <citation type="submission" date="2023-07" db="EMBL/GenBank/DDBJ databases">
        <title>Sorghum-associated microbial communities from plants grown in Nebraska, USA.</title>
        <authorList>
            <person name="Schachtman D."/>
        </authorList>
    </citation>
    <scope>NUCLEOTIDE SEQUENCE [LARGE SCALE GENOMIC DNA]</scope>
    <source>
        <strain evidence="5 6">CC258</strain>
    </source>
</reference>
<dbReference type="Pfam" id="PF13408">
    <property type="entry name" value="Zn_ribbon_recom"/>
    <property type="match status" value="1"/>
</dbReference>
<dbReference type="InterPro" id="IPR025827">
    <property type="entry name" value="Zn_ribbon_recom_dom"/>
</dbReference>
<keyword evidence="6" id="KW-1185">Reference proteome</keyword>
<dbReference type="Pfam" id="PF00239">
    <property type="entry name" value="Resolvase"/>
    <property type="match status" value="1"/>
</dbReference>
<gene>
    <name evidence="5" type="ORF">J2736_001203</name>
</gene>
<dbReference type="InterPro" id="IPR011109">
    <property type="entry name" value="DNA_bind_recombinase_dom"/>
</dbReference>
<evidence type="ECO:0000256" key="2">
    <source>
        <dbReference type="ARBA" id="ARBA00023172"/>
    </source>
</evidence>
<feature type="domain" description="Resolvase/invertase-type recombinase catalytic" evidence="3">
    <location>
        <begin position="1"/>
        <end position="97"/>
    </location>
</feature>
<dbReference type="InterPro" id="IPR036162">
    <property type="entry name" value="Resolvase-like_N_sf"/>
</dbReference>
<dbReference type="Proteomes" id="UP001267290">
    <property type="component" value="Unassembled WGS sequence"/>
</dbReference>
<comment type="caution">
    <text evidence="5">The sequence shown here is derived from an EMBL/GenBank/DDBJ whole genome shotgun (WGS) entry which is preliminary data.</text>
</comment>
<dbReference type="PANTHER" id="PTHR30461">
    <property type="entry name" value="DNA-INVERTASE FROM LAMBDOID PROPHAGE"/>
    <property type="match status" value="1"/>
</dbReference>
<evidence type="ECO:0000256" key="1">
    <source>
        <dbReference type="ARBA" id="ARBA00023125"/>
    </source>
</evidence>
<dbReference type="InterPro" id="IPR006119">
    <property type="entry name" value="Resolv_N"/>
</dbReference>
<organism evidence="5 6">
    <name type="scientific">Paenibacillus qinlingensis</name>
    <dbReference type="NCBI Taxonomy" id="1837343"/>
    <lineage>
        <taxon>Bacteria</taxon>
        <taxon>Bacillati</taxon>
        <taxon>Bacillota</taxon>
        <taxon>Bacilli</taxon>
        <taxon>Bacillales</taxon>
        <taxon>Paenibacillaceae</taxon>
        <taxon>Paenibacillus</taxon>
    </lineage>
</organism>
<sequence length="461" mass="53242">MEQRPQLQRLLDNIERFDGILVIELSRLSRNGLISETVLQYCKDYDKPILTPDKVYDLANSSTDETMYKFGSLIASQEHALIGRRSKNNKISMAKQGLHISGGIPFGYRRNDSTKRLEIFESEAQVVRYIFQLHSEGLGSRKIVDTLNREGYKPQRSEAFQLPTVKRIIQNPAYKGTVVFQDRKRIKENGKFVFKIVNTIESHDAHEPIISVDQWDNANRERAIRADQARVYRDKPAPKTGTTMLKDLLYCGLCGRKLVIRKELNGTYSIKPCEYQLPNSAEKCTNNGIKLEYIEADIIDALKAHEEQMQHELSLLEQQDLSSIESDLKEKLAHIDIQIAENQRQQTALIDLAVSGIFTHDELKVKRQALIDMGQALEQSRDKLIEQSESINVTSHIERMSQVFKLLNGFESLPVEAQNRALKQFIKKIHFTRNMPLEIRMLSTRNQIRREFPYDLSIEYF</sequence>
<dbReference type="SUPFAM" id="SSF53041">
    <property type="entry name" value="Resolvase-like"/>
    <property type="match status" value="1"/>
</dbReference>
<evidence type="ECO:0000259" key="4">
    <source>
        <dbReference type="PROSITE" id="PS51737"/>
    </source>
</evidence>
<dbReference type="Pfam" id="PF07508">
    <property type="entry name" value="Recombinase"/>
    <property type="match status" value="1"/>
</dbReference>
<dbReference type="Gene3D" id="3.40.50.1390">
    <property type="entry name" value="Resolvase, N-terminal catalytic domain"/>
    <property type="match status" value="1"/>
</dbReference>
<dbReference type="Gene3D" id="3.90.1750.20">
    <property type="entry name" value="Putative Large Serine Recombinase, Chain B, Domain 2"/>
    <property type="match status" value="1"/>
</dbReference>
<dbReference type="InterPro" id="IPR038109">
    <property type="entry name" value="DNA_bind_recomb_sf"/>
</dbReference>
<proteinExistence type="predicted"/>
<feature type="domain" description="Recombinase" evidence="4">
    <location>
        <begin position="105"/>
        <end position="229"/>
    </location>
</feature>
<keyword evidence="1" id="KW-0238">DNA-binding</keyword>
<keyword evidence="2" id="KW-0233">DNA recombination</keyword>
<dbReference type="InterPro" id="IPR050639">
    <property type="entry name" value="SSR_resolvase"/>
</dbReference>
<dbReference type="CDD" id="cd00338">
    <property type="entry name" value="Ser_Recombinase"/>
    <property type="match status" value="1"/>
</dbReference>
<dbReference type="PANTHER" id="PTHR30461:SF2">
    <property type="entry name" value="SERINE RECOMBINASE PINE-RELATED"/>
    <property type="match status" value="1"/>
</dbReference>
<dbReference type="PROSITE" id="PS51737">
    <property type="entry name" value="RECOMBINASE_DNA_BIND"/>
    <property type="match status" value="1"/>
</dbReference>
<dbReference type="EMBL" id="JAVDSB010000001">
    <property type="protein sequence ID" value="MDR6550020.1"/>
    <property type="molecule type" value="Genomic_DNA"/>
</dbReference>